<evidence type="ECO:0000313" key="2">
    <source>
        <dbReference type="EMBL" id="CAA9484803.1"/>
    </source>
</evidence>
<gene>
    <name evidence="2" type="ORF">AVDCRST_MAG02-4906</name>
</gene>
<feature type="compositionally biased region" description="Basic residues" evidence="1">
    <location>
        <begin position="30"/>
        <end position="51"/>
    </location>
</feature>
<reference evidence="2" key="1">
    <citation type="submission" date="2020-02" db="EMBL/GenBank/DDBJ databases">
        <authorList>
            <person name="Meier V. D."/>
        </authorList>
    </citation>
    <scope>NUCLEOTIDE SEQUENCE</scope>
    <source>
        <strain evidence="2">AVDCRST_MAG02</strain>
    </source>
</reference>
<name>A0A6J4RXQ7_9ACTN</name>
<feature type="region of interest" description="Disordered" evidence="1">
    <location>
        <begin position="24"/>
        <end position="77"/>
    </location>
</feature>
<protein>
    <submittedName>
        <fullName evidence="2">Uncharacterized protein</fullName>
    </submittedName>
</protein>
<feature type="non-terminal residue" evidence="2">
    <location>
        <position position="120"/>
    </location>
</feature>
<accession>A0A6J4RXQ7</accession>
<organism evidence="2">
    <name type="scientific">uncultured Rubrobacteraceae bacterium</name>
    <dbReference type="NCBI Taxonomy" id="349277"/>
    <lineage>
        <taxon>Bacteria</taxon>
        <taxon>Bacillati</taxon>
        <taxon>Actinomycetota</taxon>
        <taxon>Rubrobacteria</taxon>
        <taxon>Rubrobacterales</taxon>
        <taxon>Rubrobacteraceae</taxon>
        <taxon>environmental samples</taxon>
    </lineage>
</organism>
<feature type="compositionally biased region" description="Basic and acidic residues" evidence="1">
    <location>
        <begin position="65"/>
        <end position="77"/>
    </location>
</feature>
<evidence type="ECO:0000256" key="1">
    <source>
        <dbReference type="SAM" id="MobiDB-lite"/>
    </source>
</evidence>
<sequence length="120" mass="13418">DPGRAHIRRGGILDPREVPRAAARVLSSSRLRRHELRRLPRRGTASRHRRRERDAPEGAGRFGHLPRDHLAGDERGEVPDRVPAALRGGVGALHAVRHAARGDRGRMRAFGCRSRRGPFL</sequence>
<dbReference type="EMBL" id="CADCVH010000132">
    <property type="protein sequence ID" value="CAA9484803.1"/>
    <property type="molecule type" value="Genomic_DNA"/>
</dbReference>
<feature type="non-terminal residue" evidence="2">
    <location>
        <position position="1"/>
    </location>
</feature>
<proteinExistence type="predicted"/>
<dbReference type="AlphaFoldDB" id="A0A6J4RXQ7"/>